<reference evidence="2" key="1">
    <citation type="submission" date="2018-07" db="EMBL/GenBank/DDBJ databases">
        <authorList>
            <person name="Quirk P.G."/>
            <person name="Krulwich T.A."/>
        </authorList>
    </citation>
    <scope>NUCLEOTIDE SEQUENCE</scope>
</reference>
<feature type="region of interest" description="Disordered" evidence="1">
    <location>
        <begin position="93"/>
        <end position="114"/>
    </location>
</feature>
<proteinExistence type="predicted"/>
<evidence type="ECO:0000313" key="2">
    <source>
        <dbReference type="EMBL" id="SUS07636.1"/>
    </source>
</evidence>
<dbReference type="EMBL" id="UIDG01000421">
    <property type="protein sequence ID" value="SUS07636.1"/>
    <property type="molecule type" value="Genomic_DNA"/>
</dbReference>
<organism evidence="2">
    <name type="scientific">metagenome</name>
    <dbReference type="NCBI Taxonomy" id="256318"/>
    <lineage>
        <taxon>unclassified sequences</taxon>
        <taxon>metagenomes</taxon>
    </lineage>
</organism>
<evidence type="ECO:0000256" key="1">
    <source>
        <dbReference type="SAM" id="MobiDB-lite"/>
    </source>
</evidence>
<sequence>MNSVLMTLLAHLSAQRRLLINAYVSGFLEEDDPLAAAKRLRFSFAERPTQAPEAGTDLDPAVSDLLAAMTDEAIEDYMDRVIGQLQQIDAEVHGAGAERPTSPLATALANRRRA</sequence>
<accession>A0A380TH47</accession>
<dbReference type="AlphaFoldDB" id="A0A380TH47"/>
<gene>
    <name evidence="2" type="ORF">DF3PB_4780002</name>
</gene>
<protein>
    <submittedName>
        <fullName evidence="2">Uncharacterized protein</fullName>
    </submittedName>
</protein>
<name>A0A380TH47_9ZZZZ</name>